<gene>
    <name evidence="1" type="ORF">LOK49_LG01G02248</name>
</gene>
<accession>A0ACC0J1H9</accession>
<name>A0ACC0J1H9_9ERIC</name>
<dbReference type="EMBL" id="CM045758">
    <property type="protein sequence ID" value="KAI8031288.1"/>
    <property type="molecule type" value="Genomic_DNA"/>
</dbReference>
<evidence type="ECO:0000313" key="2">
    <source>
        <dbReference type="Proteomes" id="UP001060215"/>
    </source>
</evidence>
<protein>
    <submittedName>
        <fullName evidence="1">E3 ubiquitin-protein ligase ATL6</fullName>
    </submittedName>
</protein>
<organism evidence="1 2">
    <name type="scientific">Camellia lanceoleosa</name>
    <dbReference type="NCBI Taxonomy" id="1840588"/>
    <lineage>
        <taxon>Eukaryota</taxon>
        <taxon>Viridiplantae</taxon>
        <taxon>Streptophyta</taxon>
        <taxon>Embryophyta</taxon>
        <taxon>Tracheophyta</taxon>
        <taxon>Spermatophyta</taxon>
        <taxon>Magnoliopsida</taxon>
        <taxon>eudicotyledons</taxon>
        <taxon>Gunneridae</taxon>
        <taxon>Pentapetalae</taxon>
        <taxon>asterids</taxon>
        <taxon>Ericales</taxon>
        <taxon>Theaceae</taxon>
        <taxon>Camellia</taxon>
    </lineage>
</organism>
<keyword evidence="2" id="KW-1185">Reference proteome</keyword>
<reference evidence="1 2" key="1">
    <citation type="journal article" date="2022" name="Plant J.">
        <title>Chromosome-level genome of Camellia lanceoleosa provides a valuable resource for understanding genome evolution and self-incompatibility.</title>
        <authorList>
            <person name="Gong W."/>
            <person name="Xiao S."/>
            <person name="Wang L."/>
            <person name="Liao Z."/>
            <person name="Chang Y."/>
            <person name="Mo W."/>
            <person name="Hu G."/>
            <person name="Li W."/>
            <person name="Zhao G."/>
            <person name="Zhu H."/>
            <person name="Hu X."/>
            <person name="Ji K."/>
            <person name="Xiang X."/>
            <person name="Song Q."/>
            <person name="Yuan D."/>
            <person name="Jin S."/>
            <person name="Zhang L."/>
        </authorList>
    </citation>
    <scope>NUCLEOTIDE SEQUENCE [LARGE SCALE GENOMIC DNA]</scope>
    <source>
        <strain evidence="1">SQ_2022a</strain>
    </source>
</reference>
<evidence type="ECO:0000313" key="1">
    <source>
        <dbReference type="EMBL" id="KAI8031288.1"/>
    </source>
</evidence>
<proteinExistence type="predicted"/>
<sequence length="356" mass="39874">MTNHNGRIIAHTFPFTAPAPHSNAINRAHAPLLALLFLAAAAAPPYAAAQMSLHPPSSSISPYTNFAPSTGIVTVALVCFLFFICFFSMYILHCINDTATEANSARLRRFPRGLDPKVIESLPIFHYSEIKDHKIGKGALQCAVCINEFEDDEILRLLPKCDHVFHSECIDAWLASHSTCPVCRANLVPPPPPEKVNQSNASIDEHNFRTELSEVVQNENQISISINVEEEEEEEEVEEEENQNRDPEASEFPKQNRERVAKFQRSHSTGHSLVGLGESCERYTLRLPEEVRKQIMMSGGLKRTRSCILFFPTEGSSRGRSDRVGRLDRWVFSLTPPFFSKNNRSKVGVDGDVTEV</sequence>
<dbReference type="Proteomes" id="UP001060215">
    <property type="component" value="Chromosome 1"/>
</dbReference>
<comment type="caution">
    <text evidence="1">The sequence shown here is derived from an EMBL/GenBank/DDBJ whole genome shotgun (WGS) entry which is preliminary data.</text>
</comment>